<gene>
    <name evidence="1" type="ordered locus">HBZC1_12870</name>
</gene>
<keyword evidence="2" id="KW-1185">Reference proteome</keyword>
<protein>
    <submittedName>
        <fullName evidence="1">Phospholipid-binding protein</fullName>
    </submittedName>
</protein>
<organism evidence="1 2">
    <name type="scientific">Helicobacter bizzozeronii (strain CIII-1)</name>
    <dbReference type="NCBI Taxonomy" id="1002804"/>
    <lineage>
        <taxon>Bacteria</taxon>
        <taxon>Pseudomonadati</taxon>
        <taxon>Campylobacterota</taxon>
        <taxon>Epsilonproteobacteria</taxon>
        <taxon>Campylobacterales</taxon>
        <taxon>Helicobacteraceae</taxon>
        <taxon>Helicobacter</taxon>
    </lineage>
</organism>
<dbReference type="PANTHER" id="PTHR30289:SF1">
    <property type="entry name" value="PEBP (PHOSPHATIDYLETHANOLAMINE-BINDING PROTEIN) FAMILY PROTEIN"/>
    <property type="match status" value="1"/>
</dbReference>
<dbReference type="SUPFAM" id="SSF49777">
    <property type="entry name" value="PEBP-like"/>
    <property type="match status" value="1"/>
</dbReference>
<reference evidence="1 2" key="1">
    <citation type="journal article" date="2011" name="J. Bacteriol.">
        <title>Genome sequence of Helicobacter bizzozeronii strain CIII-1, an isolate from human gastric mucosa.</title>
        <authorList>
            <person name="Schott T."/>
            <person name="Rossi M."/>
            <person name="Hanninen M.L."/>
        </authorList>
    </citation>
    <scope>NUCLEOTIDE SEQUENCE [LARGE SCALE GENOMIC DNA]</scope>
    <source>
        <strain evidence="1 2">CIII-1</strain>
    </source>
</reference>
<dbReference type="Proteomes" id="UP000008387">
    <property type="component" value="Chromosome"/>
</dbReference>
<dbReference type="HOGENOM" id="CLU_083918_4_0_7"/>
<dbReference type="eggNOG" id="COG1881">
    <property type="taxonomic scope" value="Bacteria"/>
</dbReference>
<sequence>MLKMRFRAGWLLFIGILMLGSIQFSQGEHMQVFKVFVKTDDRGFLDLKFGGNAEAEFLDHGLPKRSPKISWEKVPGAKSYALEIVDYDASAVMGKPFIHWVVGNITSTELPENASKEDKDITQGINSLTEGYWRSSLSPEQKQASNLANSDYIGPMPPDRDHHYLIQVYALDVAHLDLKPPFFINHLHDAMRGHILGFGRVEFKYPQMRAR</sequence>
<dbReference type="EMBL" id="FR871757">
    <property type="protein sequence ID" value="CCB80273.1"/>
    <property type="molecule type" value="Genomic_DNA"/>
</dbReference>
<name>F8KQA4_HELBC</name>
<dbReference type="AlphaFoldDB" id="F8KQA4"/>
<evidence type="ECO:0000313" key="2">
    <source>
        <dbReference type="Proteomes" id="UP000008387"/>
    </source>
</evidence>
<dbReference type="InterPro" id="IPR036610">
    <property type="entry name" value="PEBP-like_sf"/>
</dbReference>
<dbReference type="KEGG" id="hbi:HBZC1_12870"/>
<dbReference type="Pfam" id="PF01161">
    <property type="entry name" value="PBP"/>
    <property type="match status" value="1"/>
</dbReference>
<proteinExistence type="predicted"/>
<dbReference type="PANTHER" id="PTHR30289">
    <property type="entry name" value="UNCHARACTERIZED PROTEIN YBCL-RELATED"/>
    <property type="match status" value="1"/>
</dbReference>
<dbReference type="InterPro" id="IPR005247">
    <property type="entry name" value="YbhB_YbcL/LppC-like"/>
</dbReference>
<evidence type="ECO:0000313" key="1">
    <source>
        <dbReference type="EMBL" id="CCB80273.1"/>
    </source>
</evidence>
<dbReference type="CDD" id="cd00865">
    <property type="entry name" value="PEBP_bact_arch"/>
    <property type="match status" value="1"/>
</dbReference>
<dbReference type="NCBIfam" id="TIGR00481">
    <property type="entry name" value="YbhB/YbcL family Raf kinase inhibitor-like protein"/>
    <property type="match status" value="1"/>
</dbReference>
<dbReference type="STRING" id="1002804.HBZC1_12870"/>
<dbReference type="InterPro" id="IPR008914">
    <property type="entry name" value="PEBP"/>
</dbReference>
<accession>F8KQA4</accession>
<dbReference type="Gene3D" id="3.90.280.10">
    <property type="entry name" value="PEBP-like"/>
    <property type="match status" value="1"/>
</dbReference>